<dbReference type="EMBL" id="RKQZ01000001">
    <property type="protein sequence ID" value="RPF21663.1"/>
    <property type="molecule type" value="Genomic_DNA"/>
</dbReference>
<comment type="caution">
    <text evidence="2">The sequence shown here is derived from an EMBL/GenBank/DDBJ whole genome shotgun (WGS) entry which is preliminary data.</text>
</comment>
<dbReference type="SMART" id="SM00421">
    <property type="entry name" value="HTH_LUXR"/>
    <property type="match status" value="1"/>
</dbReference>
<keyword evidence="3" id="KW-1185">Reference proteome</keyword>
<dbReference type="RefSeq" id="WP_123814681.1">
    <property type="nucleotide sequence ID" value="NZ_RKQZ01000001.1"/>
</dbReference>
<accession>A0A3N4YLX9</accession>
<dbReference type="InterPro" id="IPR036388">
    <property type="entry name" value="WH-like_DNA-bd_sf"/>
</dbReference>
<dbReference type="Gene3D" id="1.10.10.10">
    <property type="entry name" value="Winged helix-like DNA-binding domain superfamily/Winged helix DNA-binding domain"/>
    <property type="match status" value="1"/>
</dbReference>
<gene>
    <name evidence="2" type="ORF">EDD34_2295</name>
</gene>
<sequence length="227" mass="24690">MSITARTTDAGVTVVRGEEEVFRRTAHLFANATSLTCAANTLASWGWTHGPGEAPGVAGTSIAPRHPDARIRKVYRSGMLLDPAWSQRMAVVLRHPGVEVRVADEEVNETIIIDEKLVILAGDLRSGERTYSLITRRETVRGVSSLFEAAWRSATDLDVYDAGAAEIRRLAPQVLDLLGRGVKDETAARELGLGVRTYRRRVADLMAALGADSRFQAGVRARDLGLV</sequence>
<dbReference type="Proteomes" id="UP000280501">
    <property type="component" value="Unassembled WGS sequence"/>
</dbReference>
<dbReference type="InterPro" id="IPR016032">
    <property type="entry name" value="Sig_transdc_resp-reg_C-effctor"/>
</dbReference>
<proteinExistence type="predicted"/>
<dbReference type="OrthoDB" id="5932488at2"/>
<dbReference type="AlphaFoldDB" id="A0A3N4YLX9"/>
<reference evidence="2 3" key="1">
    <citation type="submission" date="2018-11" db="EMBL/GenBank/DDBJ databases">
        <title>Sequencing the genomes of 1000 actinobacteria strains.</title>
        <authorList>
            <person name="Klenk H.-P."/>
        </authorList>
    </citation>
    <scope>NUCLEOTIDE SEQUENCE [LARGE SCALE GENOMIC DNA]</scope>
    <source>
        <strain evidence="2 3">DSM 15700</strain>
    </source>
</reference>
<name>A0A3N4YLX9_9MICO</name>
<protein>
    <recommendedName>
        <fullName evidence="1">HTH luxR-type domain-containing protein</fullName>
    </recommendedName>
</protein>
<evidence type="ECO:0000313" key="2">
    <source>
        <dbReference type="EMBL" id="RPF21663.1"/>
    </source>
</evidence>
<evidence type="ECO:0000313" key="3">
    <source>
        <dbReference type="Proteomes" id="UP000280501"/>
    </source>
</evidence>
<dbReference type="SUPFAM" id="SSF46894">
    <property type="entry name" value="C-terminal effector domain of the bipartite response regulators"/>
    <property type="match status" value="1"/>
</dbReference>
<feature type="domain" description="HTH luxR-type" evidence="1">
    <location>
        <begin position="167"/>
        <end position="221"/>
    </location>
</feature>
<dbReference type="GO" id="GO:0003677">
    <property type="term" value="F:DNA binding"/>
    <property type="evidence" value="ECO:0007669"/>
    <property type="project" value="InterPro"/>
</dbReference>
<dbReference type="GO" id="GO:0006355">
    <property type="term" value="P:regulation of DNA-templated transcription"/>
    <property type="evidence" value="ECO:0007669"/>
    <property type="project" value="InterPro"/>
</dbReference>
<evidence type="ECO:0000259" key="1">
    <source>
        <dbReference type="SMART" id="SM00421"/>
    </source>
</evidence>
<organism evidence="2 3">
    <name type="scientific">Myceligenerans xiligouense</name>
    <dbReference type="NCBI Taxonomy" id="253184"/>
    <lineage>
        <taxon>Bacteria</taxon>
        <taxon>Bacillati</taxon>
        <taxon>Actinomycetota</taxon>
        <taxon>Actinomycetes</taxon>
        <taxon>Micrococcales</taxon>
        <taxon>Promicromonosporaceae</taxon>
        <taxon>Myceligenerans</taxon>
    </lineage>
</organism>
<dbReference type="InterPro" id="IPR000792">
    <property type="entry name" value="Tscrpt_reg_LuxR_C"/>
</dbReference>